<dbReference type="PANTHER" id="PTHR10582:SF2">
    <property type="entry name" value="INACTIVE"/>
    <property type="match status" value="1"/>
</dbReference>
<keyword evidence="1" id="KW-0677">Repeat</keyword>
<feature type="transmembrane region" description="Helical" evidence="2">
    <location>
        <begin position="953"/>
        <end position="977"/>
    </location>
</feature>
<evidence type="ECO:0000256" key="2">
    <source>
        <dbReference type="SAM" id="Phobius"/>
    </source>
</evidence>
<organism evidence="3 4">
    <name type="scientific">Rhizophagus irregularis</name>
    <dbReference type="NCBI Taxonomy" id="588596"/>
    <lineage>
        <taxon>Eukaryota</taxon>
        <taxon>Fungi</taxon>
        <taxon>Fungi incertae sedis</taxon>
        <taxon>Mucoromycota</taxon>
        <taxon>Glomeromycotina</taxon>
        <taxon>Glomeromycetes</taxon>
        <taxon>Glomerales</taxon>
        <taxon>Glomeraceae</taxon>
        <taxon>Rhizophagus</taxon>
    </lineage>
</organism>
<reference evidence="3 4" key="1">
    <citation type="submission" date="2015-10" db="EMBL/GenBank/DDBJ databases">
        <title>Genome analyses suggest a sexual origin of heterokaryosis in a supposedly ancient asexual fungus.</title>
        <authorList>
            <person name="Ropars J."/>
            <person name="Sedzielewska K."/>
            <person name="Noel J."/>
            <person name="Charron P."/>
            <person name="Farinelli L."/>
            <person name="Marton T."/>
            <person name="Kruger M."/>
            <person name="Pelin A."/>
            <person name="Brachmann A."/>
            <person name="Corradi N."/>
        </authorList>
    </citation>
    <scope>NUCLEOTIDE SEQUENCE [LARGE SCALE GENOMIC DNA]</scope>
    <source>
        <strain evidence="3 4">A4</strain>
    </source>
</reference>
<proteinExistence type="predicted"/>
<keyword evidence="4" id="KW-1185">Reference proteome</keyword>
<keyword evidence="2" id="KW-1133">Transmembrane helix</keyword>
<dbReference type="Proteomes" id="UP000234323">
    <property type="component" value="Unassembled WGS sequence"/>
</dbReference>
<dbReference type="EMBL" id="LLXI01000202">
    <property type="protein sequence ID" value="PKY42496.1"/>
    <property type="molecule type" value="Genomic_DNA"/>
</dbReference>
<feature type="transmembrane region" description="Helical" evidence="2">
    <location>
        <begin position="889"/>
        <end position="907"/>
    </location>
</feature>
<dbReference type="GO" id="GO:0005216">
    <property type="term" value="F:monoatomic ion channel activity"/>
    <property type="evidence" value="ECO:0007669"/>
    <property type="project" value="InterPro"/>
</dbReference>
<protein>
    <recommendedName>
        <fullName evidence="5">Ion transport domain-containing protein</fullName>
    </recommendedName>
</protein>
<feature type="transmembrane region" description="Helical" evidence="2">
    <location>
        <begin position="1038"/>
        <end position="1058"/>
    </location>
</feature>
<feature type="transmembrane region" description="Helical" evidence="2">
    <location>
        <begin position="119"/>
        <end position="144"/>
    </location>
</feature>
<keyword evidence="2" id="KW-0812">Transmembrane</keyword>
<evidence type="ECO:0008006" key="5">
    <source>
        <dbReference type="Google" id="ProtNLM"/>
    </source>
</evidence>
<dbReference type="VEuPathDB" id="FungiDB:RhiirFUN_008138"/>
<keyword evidence="2" id="KW-0472">Membrane</keyword>
<evidence type="ECO:0000313" key="3">
    <source>
        <dbReference type="EMBL" id="PKY42496.1"/>
    </source>
</evidence>
<sequence length="1138" mass="133313">MNSDIVKNYVAISPDGSIIVKFNPGTDSTDPYILIKKVDTDDKKITNIFDKNVLNVLEWSLAVSDINENYFFVAISYIIGEDEDENENEDKDEVVPPPKTNKRLINAYFRKINDIFGPFVFILLIIFFIIPFICILPFVLYSLLHDRLFPPYNKRIFNNEVFEQFQLSLKPEESGSKKSKEEIKIFRFDSSYLNSEKKDSGTVSLSEITYPFNGVVGFLPSKNNTILVCMNYIKMQKFHINNNNNKSFEMIEKDSFLLPESLFKELESSKDVERNWKYLLKSRYREFLMTDKGYNQQMQHIEIYNINTLQLVNVFYKNHEKNNEPEISIISTDSDLFGLNNEPGIFAISTDSDLFAYSYEDNIITIYLMESGLEIVSKKFDCVLKIKFLEFIEENKKLFFIGEDKNGDMKFHIWLLTGCLDDLFIIEHNTSILSNYDYSLTKTNGMVVFLDDKIKINILHNLIDNNSVKSMKSSSENLSNENFKTFKDLYPEITDKSKPDLNEDDNETTIMNIACGLLVYLYNNRNERKKSTDSNHVKIIKFIKTFIENHPDHWKLMEIQYPLMALLIHARSFSLIKFILFDENSKARNLHRPRSQYDSYPYYHESSKLSKSDNDLKLALSFCKDRDAVMLAYLLEYYSENSLSHIGWMINVTKILPELSKHKYANYVDSLYYKSCFGEMKYNFPNKRFKTVSFKQDLLEVYLPLTQLIPTDFVSLFTYSKYKKLRQVYDMLSDICMVPLPNFTTCPNEETDDEPEETGKFKKFWTALKIFAKLLRKIFIPINPFRRNEQFSSFLQVEKINSPFFYIPAMEAVINSRWNQTKTNWMVFLIKYFIFLVLYSYLTQIFLNNHENYSKTANIVMIAIFYYLGIDLSIVEFMRMKNNLTMLHIFDLCSTIFGITNLTLLFFVFDDEWIILLTSVTTLILWIEMLLWLRLFSGIAINIYIFGSILKIIIPFFAFMIVLTVGFGHSMFILFGYPSLVNLHPSVSTYTLNNGSENFTLTGTEPDSPFDTPLDAILSAYYWNALNFGDYDYWPLKLLAFLANIILVLVLLNMIIALMNDAFNKAKEDGRHGLSIFRSELIYDYEKLYGADSHKLLQTSKYICFRRDSNLMKEWLSKSEEIGKNKLYSWFNESLSSK</sequence>
<gene>
    <name evidence="3" type="ORF">RhiirA4_456319</name>
</gene>
<dbReference type="OrthoDB" id="2420368at2759"/>
<feature type="transmembrane region" description="Helical" evidence="2">
    <location>
        <begin position="859"/>
        <end position="877"/>
    </location>
</feature>
<dbReference type="AlphaFoldDB" id="A0A2I1G786"/>
<dbReference type="SUPFAM" id="SSF82171">
    <property type="entry name" value="DPP6 N-terminal domain-like"/>
    <property type="match status" value="1"/>
</dbReference>
<feature type="transmembrane region" description="Helical" evidence="2">
    <location>
        <begin position="825"/>
        <end position="847"/>
    </location>
</feature>
<accession>A0A2I1G786</accession>
<comment type="caution">
    <text evidence="3">The sequence shown here is derived from an EMBL/GenBank/DDBJ whole genome shotgun (WGS) entry which is preliminary data.</text>
</comment>
<evidence type="ECO:0000313" key="4">
    <source>
        <dbReference type="Proteomes" id="UP000234323"/>
    </source>
</evidence>
<dbReference type="InterPro" id="IPR024862">
    <property type="entry name" value="TRPV"/>
</dbReference>
<name>A0A2I1G786_9GLOM</name>
<evidence type="ECO:0000256" key="1">
    <source>
        <dbReference type="ARBA" id="ARBA00022737"/>
    </source>
</evidence>
<dbReference type="PANTHER" id="PTHR10582">
    <property type="entry name" value="TRANSIENT RECEPTOR POTENTIAL ION CHANNEL PROTEIN"/>
    <property type="match status" value="1"/>
</dbReference>
<dbReference type="VEuPathDB" id="FungiDB:RhiirA1_456832"/>
<dbReference type="GO" id="GO:0005886">
    <property type="term" value="C:plasma membrane"/>
    <property type="evidence" value="ECO:0007669"/>
    <property type="project" value="TreeGrafter"/>
</dbReference>
<dbReference type="GO" id="GO:0098703">
    <property type="term" value="P:calcium ion import across plasma membrane"/>
    <property type="evidence" value="ECO:0007669"/>
    <property type="project" value="TreeGrafter"/>
</dbReference>
<dbReference type="VEuPathDB" id="FungiDB:FUN_009366"/>